<keyword evidence="6" id="KW-1185">Reference proteome</keyword>
<gene>
    <name evidence="5" type="ORF">L0M14_06375</name>
</gene>
<proteinExistence type="predicted"/>
<protein>
    <submittedName>
        <fullName evidence="5">Phosphopantetheine-binding protein</fullName>
    </submittedName>
</protein>
<dbReference type="SUPFAM" id="SSF47336">
    <property type="entry name" value="ACP-like"/>
    <property type="match status" value="1"/>
</dbReference>
<dbReference type="Pfam" id="PF22336">
    <property type="entry name" value="RhiE-like_linker"/>
    <property type="match status" value="1"/>
</dbReference>
<keyword evidence="3" id="KW-0597">Phosphoprotein</keyword>
<dbReference type="Pfam" id="PF00550">
    <property type="entry name" value="PP-binding"/>
    <property type="match status" value="1"/>
</dbReference>
<dbReference type="RefSeq" id="WP_235121353.1">
    <property type="nucleotide sequence ID" value="NZ_CP090978.1"/>
</dbReference>
<comment type="subcellular location">
    <subcellularLocation>
        <location evidence="1">Cytoplasm</location>
    </subcellularLocation>
</comment>
<dbReference type="PANTHER" id="PTHR43775">
    <property type="entry name" value="FATTY ACID SYNTHASE"/>
    <property type="match status" value="1"/>
</dbReference>
<dbReference type="Proteomes" id="UP001649230">
    <property type="component" value="Chromosome"/>
</dbReference>
<organism evidence="5 6">
    <name type="scientific">Paenibacillus hexagrammi</name>
    <dbReference type="NCBI Taxonomy" id="2908839"/>
    <lineage>
        <taxon>Bacteria</taxon>
        <taxon>Bacillati</taxon>
        <taxon>Bacillota</taxon>
        <taxon>Bacilli</taxon>
        <taxon>Bacillales</taxon>
        <taxon>Paenibacillaceae</taxon>
        <taxon>Paenibacillus</taxon>
    </lineage>
</organism>
<feature type="domain" description="Carrier" evidence="4">
    <location>
        <begin position="192"/>
        <end position="267"/>
    </location>
</feature>
<evidence type="ECO:0000313" key="6">
    <source>
        <dbReference type="Proteomes" id="UP001649230"/>
    </source>
</evidence>
<reference evidence="5 6" key="1">
    <citation type="journal article" date="2024" name="Int. J. Syst. Evol. Microbiol.">
        <title>Paenibacillus hexagrammi sp. nov., a novel bacterium isolated from the gut content of Hexagrammos agrammus.</title>
        <authorList>
            <person name="Jung H.K."/>
            <person name="Kim D.G."/>
            <person name="Zin H."/>
            <person name="Park J."/>
            <person name="Jung H."/>
            <person name="Kim Y.O."/>
            <person name="Kong H.J."/>
            <person name="Kim J.W."/>
            <person name="Kim Y.S."/>
        </authorList>
    </citation>
    <scope>NUCLEOTIDE SEQUENCE [LARGE SCALE GENOMIC DNA]</scope>
    <source>
        <strain evidence="5 6">YPD9-1</strain>
    </source>
</reference>
<dbReference type="PROSITE" id="PS50075">
    <property type="entry name" value="CARRIER"/>
    <property type="match status" value="1"/>
</dbReference>
<name>A0ABY3SNS2_9BACL</name>
<dbReference type="InterPro" id="IPR054514">
    <property type="entry name" value="RhiE-like_linker"/>
</dbReference>
<keyword evidence="2" id="KW-0596">Phosphopantetheine</keyword>
<dbReference type="SMART" id="SM01294">
    <property type="entry name" value="PKS_PP_betabranch"/>
    <property type="match status" value="1"/>
</dbReference>
<dbReference type="InterPro" id="IPR050091">
    <property type="entry name" value="PKS_NRPS_Biosynth_Enz"/>
</dbReference>
<dbReference type="InterPro" id="IPR036736">
    <property type="entry name" value="ACP-like_sf"/>
</dbReference>
<evidence type="ECO:0000256" key="1">
    <source>
        <dbReference type="ARBA" id="ARBA00004496"/>
    </source>
</evidence>
<dbReference type="EMBL" id="CP090978">
    <property type="protein sequence ID" value="UJF34780.1"/>
    <property type="molecule type" value="Genomic_DNA"/>
</dbReference>
<evidence type="ECO:0000256" key="2">
    <source>
        <dbReference type="ARBA" id="ARBA00022450"/>
    </source>
</evidence>
<accession>A0ABY3SNS2</accession>
<sequence>MRTYARLLKEYVEKSIGEQREPNKFHNIIYTLQTGRDPMPFRLAFTAEGLGEIARKLELFLNPRKGDDNGGIYFGNIESGSHKLPALDDASLIADGYPNIKPDKIAELWVGGMEVDWDQLYQQGTPRRVPLPTYPFSKESYWVGDLINDTPSVKDFTDIEVTTVREEENQSGPGHSKFLTELSMAMEGERLELIQEYIQNSISTLLAFNPHDVPELHRGFFDMGMESVMTEQFRSLLGDSLNIDISDTALFDYPNIAELSQHVLDLIPFSELERQNVSSSKSMEQTSFLEELVLLTSGGPQENTSADLELVANELRDLLAQIDMG</sequence>
<dbReference type="SMART" id="SM00823">
    <property type="entry name" value="PKS_PP"/>
    <property type="match status" value="1"/>
</dbReference>
<dbReference type="Gene3D" id="1.10.1200.10">
    <property type="entry name" value="ACP-like"/>
    <property type="match status" value="1"/>
</dbReference>
<evidence type="ECO:0000259" key="4">
    <source>
        <dbReference type="PROSITE" id="PS50075"/>
    </source>
</evidence>
<dbReference type="PANTHER" id="PTHR43775:SF37">
    <property type="entry name" value="SI:DKEY-61P9.11"/>
    <property type="match status" value="1"/>
</dbReference>
<dbReference type="InterPro" id="IPR009081">
    <property type="entry name" value="PP-bd_ACP"/>
</dbReference>
<evidence type="ECO:0000256" key="3">
    <source>
        <dbReference type="ARBA" id="ARBA00022553"/>
    </source>
</evidence>
<dbReference type="Gene3D" id="3.30.70.3290">
    <property type="match status" value="1"/>
</dbReference>
<evidence type="ECO:0000313" key="5">
    <source>
        <dbReference type="EMBL" id="UJF34780.1"/>
    </source>
</evidence>
<dbReference type="InterPro" id="IPR020806">
    <property type="entry name" value="PKS_PP-bd"/>
</dbReference>